<dbReference type="PANTHER" id="PTHR12752:SF9">
    <property type="entry name" value="KRAMER, ISOFORM I"/>
    <property type="match status" value="1"/>
</dbReference>
<dbReference type="SUPFAM" id="SSF50729">
    <property type="entry name" value="PH domain-like"/>
    <property type="match status" value="1"/>
</dbReference>
<feature type="compositionally biased region" description="Polar residues" evidence="1">
    <location>
        <begin position="507"/>
        <end position="519"/>
    </location>
</feature>
<feature type="region of interest" description="Disordered" evidence="1">
    <location>
        <begin position="834"/>
        <end position="915"/>
    </location>
</feature>
<evidence type="ECO:0000313" key="3">
    <source>
        <dbReference type="EMBL" id="ORZ04054.1"/>
    </source>
</evidence>
<feature type="compositionally biased region" description="Low complexity" evidence="1">
    <location>
        <begin position="1011"/>
        <end position="1037"/>
    </location>
</feature>
<feature type="compositionally biased region" description="Polar residues" evidence="1">
    <location>
        <begin position="724"/>
        <end position="743"/>
    </location>
</feature>
<feature type="compositionally biased region" description="Polar residues" evidence="1">
    <location>
        <begin position="588"/>
        <end position="600"/>
    </location>
</feature>
<keyword evidence="4" id="KW-1185">Reference proteome</keyword>
<feature type="region of interest" description="Disordered" evidence="1">
    <location>
        <begin position="1"/>
        <end position="21"/>
    </location>
</feature>
<dbReference type="STRING" id="64571.A0A1Y2G895"/>
<feature type="region of interest" description="Disordered" evidence="1">
    <location>
        <begin position="717"/>
        <end position="777"/>
    </location>
</feature>
<feature type="domain" description="PH" evidence="2">
    <location>
        <begin position="306"/>
        <end position="408"/>
    </location>
</feature>
<feature type="region of interest" description="Disordered" evidence="1">
    <location>
        <begin position="931"/>
        <end position="1041"/>
    </location>
</feature>
<feature type="region of interest" description="Disordered" evidence="1">
    <location>
        <begin position="250"/>
        <end position="284"/>
    </location>
</feature>
<evidence type="ECO:0000313" key="4">
    <source>
        <dbReference type="Proteomes" id="UP000193648"/>
    </source>
</evidence>
<dbReference type="GeneID" id="33561777"/>
<evidence type="ECO:0000256" key="1">
    <source>
        <dbReference type="SAM" id="MobiDB-lite"/>
    </source>
</evidence>
<dbReference type="EMBL" id="MCFF01000060">
    <property type="protein sequence ID" value="ORZ04054.1"/>
    <property type="molecule type" value="Genomic_DNA"/>
</dbReference>
<feature type="compositionally biased region" description="Low complexity" evidence="1">
    <location>
        <begin position="838"/>
        <end position="850"/>
    </location>
</feature>
<evidence type="ECO:0000259" key="2">
    <source>
        <dbReference type="PROSITE" id="PS50003"/>
    </source>
</evidence>
<accession>A0A1Y2G895</accession>
<protein>
    <recommendedName>
        <fullName evidence="2">PH domain-containing protein</fullName>
    </recommendedName>
</protein>
<sequence>MQLHSHPRTHLTLDYSPRSTPIPGSFSQQDYILDNSNTSVANNISDNSNIYNNNSNRIINCSSSARLTVVDEKNKLPEISSSSAMPSTPSGLGIKSTSQINLLDNDITSNSNINNKNNSTIINCNNNNDHFYYSASKTIAAGNNSNHLRFHQHRLDNSSNTVPSHRHNHSHSSQSYRQDIASTRDAFLSNSDLSMITDDDASSTASFHQRPRKVSKAGSMPSPLSGALSSFSPNKNISTNALSTLSFFPPSGGKSSTTHNNNSTSTSNSNNNINNSIVSNSNSNSTIMDTNSKSLSQLRVRHLEQYSTYAGYLTKFSSRTFFSRKQWKRRYFILSEKSLYCFKSSDPQHSVLESIELSSEAIICVTDMFAGKRYCLQISAPGEKAWYVLADTASEMSGWLKELKNAVQRFRNKQSEGGHGAHFSDMSEVSDMSGTSTVIRMTPTSALANQYDYMASTTRSLPATLPSSAPGRQGHHPSVYSQLPHQQVDNYQGQSISLNPPPRSISPKPSTSTSGTDPQRTAGGAPLHGYKASQGQSTELARSQQPQQPETRRRRNSSLSSGQPVTDYASFGTVMQQAEAMAEEQKESPSSSWSMPTKTVRSLDRLDTNYATLPRAKRESTMPTQPTLVSAPLSHRASMVMEQSDGSISQSVTLRNVQRVNVTNQQRPASPTTSRPLSPSMSRTSPRNSLVISPPPRSIHRPISVSMRHSTQILPPPQIVTAGLPSQSQYVSTPTNSSPLRSNPPTASLPPTPGPSGEQNNSTPLARITSVRHQRDPRIGLYRHSVINVGSNAGAGSLGNGDSIQGHVQRSSSRASLLRSGFSSRSLGSADLIGLNRPLSPTPSLSSAPTLPLPDPPGPISTSPNKSTASVSTSSPTAVTTSSTEPFRRNSTVPRHHEPELPIPNRSKARVRAQSQEAALLAAELGNLQLSRRATSPSPRLAAISTSNRDRQSMIVVGESGRSNGNDKGNGSGNNNVNSNNSNSQGGHSRQMSLPIHTMYALPAPPAGQAPTHPLSSTPSGSPPSSSRPLLQRPSGSGVALRPISSVMNNVASLGGGIARRPSTTNATAAATASKRELALASRLSALIALPPGPTTTVPLPPKGALPAPPTTALPKKPSEVLEDEEEDERREWEKCPIQAPKRTD</sequence>
<feature type="compositionally biased region" description="Low complexity" evidence="1">
    <location>
        <begin position="860"/>
        <end position="884"/>
    </location>
</feature>
<feature type="region of interest" description="Disordered" evidence="1">
    <location>
        <begin position="1091"/>
        <end position="1145"/>
    </location>
</feature>
<dbReference type="SMART" id="SM00233">
    <property type="entry name" value="PH"/>
    <property type="match status" value="1"/>
</dbReference>
<proteinExistence type="predicted"/>
<dbReference type="InterPro" id="IPR011993">
    <property type="entry name" value="PH-like_dom_sf"/>
</dbReference>
<reference evidence="3 4" key="1">
    <citation type="submission" date="2016-07" db="EMBL/GenBank/DDBJ databases">
        <title>Pervasive Adenine N6-methylation of Active Genes in Fungi.</title>
        <authorList>
            <consortium name="DOE Joint Genome Institute"/>
            <person name="Mondo S.J."/>
            <person name="Dannebaum R.O."/>
            <person name="Kuo R.C."/>
            <person name="Labutti K."/>
            <person name="Haridas S."/>
            <person name="Kuo A."/>
            <person name="Salamov A."/>
            <person name="Ahrendt S.R."/>
            <person name="Lipzen A."/>
            <person name="Sullivan W."/>
            <person name="Andreopoulos W.B."/>
            <person name="Clum A."/>
            <person name="Lindquist E."/>
            <person name="Daum C."/>
            <person name="Ramamoorthy G.K."/>
            <person name="Gryganskyi A."/>
            <person name="Culley D."/>
            <person name="Magnuson J.K."/>
            <person name="James T.Y."/>
            <person name="O'Malley M.A."/>
            <person name="Stajich J.E."/>
            <person name="Spatafora J.W."/>
            <person name="Visel A."/>
            <person name="Grigoriev I.V."/>
        </authorList>
    </citation>
    <scope>NUCLEOTIDE SEQUENCE [LARGE SCALE GENOMIC DNA]</scope>
    <source>
        <strain evidence="3 4">NRRL 3116</strain>
    </source>
</reference>
<feature type="compositionally biased region" description="Low complexity" evidence="1">
    <location>
        <begin position="960"/>
        <end position="989"/>
    </location>
</feature>
<dbReference type="PANTHER" id="PTHR12752">
    <property type="entry name" value="PHOSPHOINOSITOL 3-PHOSPHATE-BINDING PROTEIN"/>
    <property type="match status" value="1"/>
</dbReference>
<dbReference type="InterPro" id="IPR001849">
    <property type="entry name" value="PH_domain"/>
</dbReference>
<feature type="compositionally biased region" description="Low complexity" evidence="1">
    <location>
        <begin position="255"/>
        <end position="284"/>
    </location>
</feature>
<dbReference type="PROSITE" id="PS50003">
    <property type="entry name" value="PH_DOMAIN"/>
    <property type="match status" value="1"/>
</dbReference>
<feature type="region of interest" description="Disordered" evidence="1">
    <location>
        <begin position="492"/>
        <end position="566"/>
    </location>
</feature>
<comment type="caution">
    <text evidence="3">The sequence shown here is derived from an EMBL/GenBank/DDBJ whole genome shotgun (WGS) entry which is preliminary data.</text>
</comment>
<feature type="region of interest" description="Disordered" evidence="1">
    <location>
        <begin position="578"/>
        <end position="601"/>
    </location>
</feature>
<dbReference type="OrthoDB" id="185175at2759"/>
<dbReference type="Gene3D" id="2.30.29.30">
    <property type="entry name" value="Pleckstrin-homology domain (PH domain)/Phosphotyrosine-binding domain (PTB)"/>
    <property type="match status" value="1"/>
</dbReference>
<dbReference type="Pfam" id="PF00169">
    <property type="entry name" value="PH"/>
    <property type="match status" value="1"/>
</dbReference>
<feature type="region of interest" description="Disordered" evidence="1">
    <location>
        <begin position="659"/>
        <end position="702"/>
    </location>
</feature>
<dbReference type="AlphaFoldDB" id="A0A1Y2G895"/>
<dbReference type="CDD" id="cd00821">
    <property type="entry name" value="PH"/>
    <property type="match status" value="1"/>
</dbReference>
<feature type="region of interest" description="Disordered" evidence="1">
    <location>
        <begin position="198"/>
        <end position="233"/>
    </location>
</feature>
<feature type="compositionally biased region" description="Pro residues" evidence="1">
    <location>
        <begin position="1091"/>
        <end position="1112"/>
    </location>
</feature>
<feature type="compositionally biased region" description="Polar residues" evidence="1">
    <location>
        <begin position="659"/>
        <end position="690"/>
    </location>
</feature>
<organism evidence="3 4">
    <name type="scientific">Lobosporangium transversale</name>
    <dbReference type="NCBI Taxonomy" id="64571"/>
    <lineage>
        <taxon>Eukaryota</taxon>
        <taxon>Fungi</taxon>
        <taxon>Fungi incertae sedis</taxon>
        <taxon>Mucoromycota</taxon>
        <taxon>Mortierellomycotina</taxon>
        <taxon>Mortierellomycetes</taxon>
        <taxon>Mortierellales</taxon>
        <taxon>Mortierellaceae</taxon>
        <taxon>Lobosporangium</taxon>
    </lineage>
</organism>
<feature type="region of interest" description="Disordered" evidence="1">
    <location>
        <begin position="156"/>
        <end position="177"/>
    </location>
</feature>
<name>A0A1Y2G895_9FUNG</name>
<dbReference type="InParanoid" id="A0A1Y2G895"/>
<dbReference type="Proteomes" id="UP000193648">
    <property type="component" value="Unassembled WGS sequence"/>
</dbReference>
<gene>
    <name evidence="3" type="ORF">BCR41DRAFT_207039</name>
</gene>
<dbReference type="RefSeq" id="XP_021876331.1">
    <property type="nucleotide sequence ID" value="XM_022019933.1"/>
</dbReference>